<organism evidence="2 3">
    <name type="scientific">Cannabis sativa</name>
    <name type="common">Hemp</name>
    <name type="synonym">Marijuana</name>
    <dbReference type="NCBI Taxonomy" id="3483"/>
    <lineage>
        <taxon>Eukaryota</taxon>
        <taxon>Viridiplantae</taxon>
        <taxon>Streptophyta</taxon>
        <taxon>Embryophyta</taxon>
        <taxon>Tracheophyta</taxon>
        <taxon>Spermatophyta</taxon>
        <taxon>Magnoliopsida</taxon>
        <taxon>eudicotyledons</taxon>
        <taxon>Gunneridae</taxon>
        <taxon>Pentapetalae</taxon>
        <taxon>rosids</taxon>
        <taxon>fabids</taxon>
        <taxon>Rosales</taxon>
        <taxon>Cannabaceae</taxon>
        <taxon>Cannabis</taxon>
    </lineage>
</organism>
<evidence type="ECO:0000256" key="1">
    <source>
        <dbReference type="SAM" id="MobiDB-lite"/>
    </source>
</evidence>
<feature type="region of interest" description="Disordered" evidence="1">
    <location>
        <begin position="27"/>
        <end position="47"/>
    </location>
</feature>
<dbReference type="Pfam" id="PF07797">
    <property type="entry name" value="DUF1639"/>
    <property type="match status" value="1"/>
</dbReference>
<keyword evidence="3" id="KW-1185">Reference proteome</keyword>
<evidence type="ECO:0000313" key="2">
    <source>
        <dbReference type="EMBL" id="KAF4391701.1"/>
    </source>
</evidence>
<reference evidence="2 3" key="1">
    <citation type="journal article" date="2020" name="bioRxiv">
        <title>Sequence and annotation of 42 cannabis genomes reveals extensive copy number variation in cannabinoid synthesis and pathogen resistance genes.</title>
        <authorList>
            <person name="Mckernan K.J."/>
            <person name="Helbert Y."/>
            <person name="Kane L.T."/>
            <person name="Ebling H."/>
            <person name="Zhang L."/>
            <person name="Liu B."/>
            <person name="Eaton Z."/>
            <person name="Mclaughlin S."/>
            <person name="Kingan S."/>
            <person name="Baybayan P."/>
            <person name="Concepcion G."/>
            <person name="Jordan M."/>
            <person name="Riva A."/>
            <person name="Barbazuk W."/>
            <person name="Harkins T."/>
        </authorList>
    </citation>
    <scope>NUCLEOTIDE SEQUENCE [LARGE SCALE GENOMIC DNA]</scope>
    <source>
        <strain evidence="3">cv. Jamaican Lion 4</strain>
        <tissue evidence="2">Leaf</tissue>
    </source>
</reference>
<proteinExistence type="predicted"/>
<dbReference type="Proteomes" id="UP000583929">
    <property type="component" value="Unassembled WGS sequence"/>
</dbReference>
<protein>
    <submittedName>
        <fullName evidence="2">Uncharacterized protein</fullName>
    </submittedName>
</protein>
<sequence length="83" mass="9515">MVLNLLCYMSKGIATGEACEERDRRRFHLSIRSQPPRRPKKRPRNIQRQLHFSKPVLGVVAVISSELACLPPCVGVRYQLQQS</sequence>
<dbReference type="EMBL" id="JAATIQ010000057">
    <property type="protein sequence ID" value="KAF4391701.1"/>
    <property type="molecule type" value="Genomic_DNA"/>
</dbReference>
<name>A0A7J6H9S6_CANSA</name>
<accession>A0A7J6H9S6</accession>
<comment type="caution">
    <text evidence="2">The sequence shown here is derived from an EMBL/GenBank/DDBJ whole genome shotgun (WGS) entry which is preliminary data.</text>
</comment>
<feature type="compositionally biased region" description="Basic residues" evidence="1">
    <location>
        <begin position="27"/>
        <end position="45"/>
    </location>
</feature>
<dbReference type="InterPro" id="IPR012438">
    <property type="entry name" value="DUF1639"/>
</dbReference>
<evidence type="ECO:0000313" key="3">
    <source>
        <dbReference type="Proteomes" id="UP000583929"/>
    </source>
</evidence>
<gene>
    <name evidence="2" type="ORF">G4B88_005587</name>
</gene>
<dbReference type="AlphaFoldDB" id="A0A7J6H9S6"/>